<gene>
    <name evidence="1" type="ORF">H9968_03020</name>
</gene>
<name>A0A9D2J6X3_9FIRM</name>
<dbReference type="EMBL" id="DXBR01000036">
    <property type="protein sequence ID" value="HIZ38886.1"/>
    <property type="molecule type" value="Genomic_DNA"/>
</dbReference>
<organism evidence="1 2">
    <name type="scientific">Candidatus Anaerobutyricum stercoris</name>
    <dbReference type="NCBI Taxonomy" id="2838457"/>
    <lineage>
        <taxon>Bacteria</taxon>
        <taxon>Bacillati</taxon>
        <taxon>Bacillota</taxon>
        <taxon>Clostridia</taxon>
        <taxon>Lachnospirales</taxon>
        <taxon>Lachnospiraceae</taxon>
        <taxon>Anaerobutyricum</taxon>
    </lineage>
</organism>
<protein>
    <recommendedName>
        <fullName evidence="3">Helix-turn-helix domain-containing protein</fullName>
    </recommendedName>
</protein>
<sequence>MREIISAAEAARILHCRPQKVRERIKAGKWPFGRAISPKKKGGQITYDIYARRMYQFFGMEIPDMENAPGERQLP</sequence>
<evidence type="ECO:0000313" key="1">
    <source>
        <dbReference type="EMBL" id="HIZ38886.1"/>
    </source>
</evidence>
<dbReference type="Proteomes" id="UP000824049">
    <property type="component" value="Unassembled WGS sequence"/>
</dbReference>
<comment type="caution">
    <text evidence="1">The sequence shown here is derived from an EMBL/GenBank/DDBJ whole genome shotgun (WGS) entry which is preliminary data.</text>
</comment>
<dbReference type="AlphaFoldDB" id="A0A9D2J6X3"/>
<evidence type="ECO:0008006" key="3">
    <source>
        <dbReference type="Google" id="ProtNLM"/>
    </source>
</evidence>
<evidence type="ECO:0000313" key="2">
    <source>
        <dbReference type="Proteomes" id="UP000824049"/>
    </source>
</evidence>
<reference evidence="1" key="2">
    <citation type="submission" date="2021-04" db="EMBL/GenBank/DDBJ databases">
        <authorList>
            <person name="Gilroy R."/>
        </authorList>
    </citation>
    <scope>NUCLEOTIDE SEQUENCE</scope>
    <source>
        <strain evidence="1">CHK179-28034</strain>
    </source>
</reference>
<reference evidence="1" key="1">
    <citation type="journal article" date="2021" name="PeerJ">
        <title>Extensive microbial diversity within the chicken gut microbiome revealed by metagenomics and culture.</title>
        <authorList>
            <person name="Gilroy R."/>
            <person name="Ravi A."/>
            <person name="Getino M."/>
            <person name="Pursley I."/>
            <person name="Horton D.L."/>
            <person name="Alikhan N.F."/>
            <person name="Baker D."/>
            <person name="Gharbi K."/>
            <person name="Hall N."/>
            <person name="Watson M."/>
            <person name="Adriaenssens E.M."/>
            <person name="Foster-Nyarko E."/>
            <person name="Jarju S."/>
            <person name="Secka A."/>
            <person name="Antonio M."/>
            <person name="Oren A."/>
            <person name="Chaudhuri R.R."/>
            <person name="La Ragione R."/>
            <person name="Hildebrand F."/>
            <person name="Pallen M.J."/>
        </authorList>
    </citation>
    <scope>NUCLEOTIDE SEQUENCE</scope>
    <source>
        <strain evidence="1">CHK179-28034</strain>
    </source>
</reference>
<accession>A0A9D2J6X3</accession>
<proteinExistence type="predicted"/>